<accession>A0A2T1D8S8</accession>
<dbReference type="AlphaFoldDB" id="A0A2T1D8S8"/>
<dbReference type="Proteomes" id="UP000238634">
    <property type="component" value="Unassembled WGS sequence"/>
</dbReference>
<reference evidence="2 3" key="2">
    <citation type="submission" date="2018-03" db="EMBL/GenBank/DDBJ databases">
        <title>The ancient ancestry and fast evolution of plastids.</title>
        <authorList>
            <person name="Moore K.R."/>
            <person name="Magnabosco C."/>
            <person name="Momper L."/>
            <person name="Gold D.A."/>
            <person name="Bosak T."/>
            <person name="Fournier G.P."/>
        </authorList>
    </citation>
    <scope>NUCLEOTIDE SEQUENCE [LARGE SCALE GENOMIC DNA]</scope>
    <source>
        <strain evidence="2 3">ULC007</strain>
    </source>
</reference>
<dbReference type="InterPro" id="IPR027417">
    <property type="entry name" value="P-loop_NTPase"/>
</dbReference>
<dbReference type="OrthoDB" id="526729at2"/>
<dbReference type="EMBL" id="PVWG01000036">
    <property type="protein sequence ID" value="PSB16846.1"/>
    <property type="molecule type" value="Genomic_DNA"/>
</dbReference>
<name>A0A2T1D8S8_9CYAN</name>
<evidence type="ECO:0000313" key="2">
    <source>
        <dbReference type="EMBL" id="PSB16846.1"/>
    </source>
</evidence>
<evidence type="ECO:0000256" key="1">
    <source>
        <dbReference type="SAM" id="MobiDB-lite"/>
    </source>
</evidence>
<dbReference type="SUPFAM" id="SSF52540">
    <property type="entry name" value="P-loop containing nucleoside triphosphate hydrolases"/>
    <property type="match status" value="1"/>
</dbReference>
<keyword evidence="3" id="KW-1185">Reference proteome</keyword>
<evidence type="ECO:0000313" key="3">
    <source>
        <dbReference type="Proteomes" id="UP000238634"/>
    </source>
</evidence>
<protein>
    <submittedName>
        <fullName evidence="2">Tetratricopeptide repeat protein</fullName>
    </submittedName>
</protein>
<dbReference type="SUPFAM" id="SSF48452">
    <property type="entry name" value="TPR-like"/>
    <property type="match status" value="1"/>
</dbReference>
<reference evidence="2 3" key="1">
    <citation type="submission" date="2018-02" db="EMBL/GenBank/DDBJ databases">
        <authorList>
            <person name="Cohen D.B."/>
            <person name="Kent A.D."/>
        </authorList>
    </citation>
    <scope>NUCLEOTIDE SEQUENCE [LARGE SCALE GENOMIC DNA]</scope>
    <source>
        <strain evidence="2 3">ULC007</strain>
    </source>
</reference>
<organism evidence="2 3">
    <name type="scientific">Phormidesmis priestleyi ULC007</name>
    <dbReference type="NCBI Taxonomy" id="1920490"/>
    <lineage>
        <taxon>Bacteria</taxon>
        <taxon>Bacillati</taxon>
        <taxon>Cyanobacteriota</taxon>
        <taxon>Cyanophyceae</taxon>
        <taxon>Leptolyngbyales</taxon>
        <taxon>Leptolyngbyaceae</taxon>
        <taxon>Phormidesmis</taxon>
    </lineage>
</organism>
<feature type="region of interest" description="Disordered" evidence="1">
    <location>
        <begin position="1"/>
        <end position="44"/>
    </location>
</feature>
<comment type="caution">
    <text evidence="2">The sequence shown here is derived from an EMBL/GenBank/DDBJ whole genome shotgun (WGS) entry which is preliminary data.</text>
</comment>
<sequence>MTQESQPNTEGQVESANSESTKAAGTSPRSQVPSSSTTLNNQGNNSGQIAVGKFIIQFNITYGGKVLKILAWSKERLRNRPRTERERFLPAPLNLVGRRKEVEGVITELQSKKILEFYGEAKIDRETLLRHLANHSELTTSFSDGVVFRDAGKYRTVSDLLQAILFIFYRVKSHTYFTNAEIRTRLGGKKALVLLDDVRLSRESILFLRDHMRGSKFVLASPKRCLEKDGDKSIPLEGMPADEALELARQEWNTGKFSAEEDPLDSDQDRLAVEKLRILLKGNPGKIREAVRKARKDDKRLEEIAEEIANAPSSEFSDPSSVLKMLNSLPKPARRILKVLAVLGITGLTLLVAQVKSDATTSVPKGNSSMDLSATEVKYHLDSLLQNGLIQSDGSRYSLDEPLKAVFKNSETLGSEWDLVPWRDKATTYFNDWMQQNQMQPDVVLKESDAVFNLLESAVDGGRWEEVVQMGRGLEGALALNGQWGAWEEVLNWELEAAKNLKDRASEAWALHQKGSRALCLGDTDIAYTCLTQALALREELDDRNGAAVTRHNLGLLLGLKRPESHLIPPILIGTVGAIFLSLWKTPDYNYQGYSVPISKPNPLPPAACIITGGSSAQITQNGNSFRGEEISYQLNGKPAKATLLGTLNTRSGWFYMETQNPTPGSCFIRLDGEKMSDGLIVGGASADEVLLDGKRSKIKTDKTSGATGTFRMTLSAQGANIWTLKIPKAGNEVNLEQLPQWMLKSGQKNPPKNLPPGNNRNPNGNTNSNPSELVKPTPQVEPLKRITELPPISSIPNQEELRFALKIATDKKDWSSAIEIVDRMIKNASPTDVKQLQEYKAELQKRLSESSSSTSRK</sequence>
<dbReference type="Gene3D" id="1.25.40.10">
    <property type="entry name" value="Tetratricopeptide repeat domain"/>
    <property type="match status" value="1"/>
</dbReference>
<dbReference type="RefSeq" id="WP_073074531.1">
    <property type="nucleotide sequence ID" value="NZ_MPPI01000039.1"/>
</dbReference>
<dbReference type="InterPro" id="IPR011990">
    <property type="entry name" value="TPR-like_helical_dom_sf"/>
</dbReference>
<feature type="compositionally biased region" description="Low complexity" evidence="1">
    <location>
        <begin position="750"/>
        <end position="771"/>
    </location>
</feature>
<dbReference type="STRING" id="1920490.GCA_001895925_02087"/>
<feature type="region of interest" description="Disordered" evidence="1">
    <location>
        <begin position="745"/>
        <end position="783"/>
    </location>
</feature>
<proteinExistence type="predicted"/>
<gene>
    <name evidence="2" type="ORF">C7B65_20515</name>
</gene>